<proteinExistence type="predicted"/>
<evidence type="ECO:0008006" key="3">
    <source>
        <dbReference type="Google" id="ProtNLM"/>
    </source>
</evidence>
<dbReference type="Gene3D" id="1.20.1720.10">
    <property type="entry name" value="Multidrug resistance protein D"/>
    <property type="match status" value="1"/>
</dbReference>
<name>A0ABD4TPJ0_9CORY</name>
<reference evidence="1 2" key="1">
    <citation type="submission" date="2021-04" db="EMBL/GenBank/DDBJ databases">
        <title>Corynebacterium genitalium sp. nov. and Corynebacterium genitalium sp. nov., two new species of the genus Corynebacterium.</title>
        <authorList>
            <person name="Jaen-Luchoro D."/>
            <person name="Pinyeiro-Iglesias B."/>
            <person name="Al-Shaer S."/>
            <person name="Karlsson R."/>
            <person name="Gonzales-Siles L."/>
            <person name="Cardew S."/>
            <person name="Jensie-Markopolous S."/>
            <person name="Ohlen M."/>
            <person name="Inganas E."/>
            <person name="Moore E.R.B."/>
        </authorList>
    </citation>
    <scope>NUCLEOTIDE SEQUENCE [LARGE SCALE GENOMIC DNA]</scope>
    <source>
        <strain evidence="1 2">CCUG 55013</strain>
    </source>
</reference>
<sequence>MATSPSSAAQAAENRPLSIMFAAALAAFIATFNETFLNVGFTNIMADFNIGVSTVQWLATAYMLGAAVMTPTTGFVADGDVLDVIGDSVPALTTPYALLAHNDSTEFGTDVAVVLDRPIVSIATKSVITVNVNNDLGHISSVLADKHLKKALVVADDDTVVGIINRYLVSTFVDPVPSA</sequence>
<dbReference type="AlphaFoldDB" id="A0ABD4TPJ0"/>
<accession>A0ABD4TPJ0</accession>
<dbReference type="InterPro" id="IPR046342">
    <property type="entry name" value="CBS_dom_sf"/>
</dbReference>
<dbReference type="SUPFAM" id="SSF103473">
    <property type="entry name" value="MFS general substrate transporter"/>
    <property type="match status" value="1"/>
</dbReference>
<dbReference type="InterPro" id="IPR036259">
    <property type="entry name" value="MFS_trans_sf"/>
</dbReference>
<protein>
    <recommendedName>
        <fullName evidence="3">CBS domain-containing protein</fullName>
    </recommendedName>
</protein>
<dbReference type="EMBL" id="JAGPYW010000005">
    <property type="protein sequence ID" value="MCQ4614268.1"/>
    <property type="molecule type" value="Genomic_DNA"/>
</dbReference>
<organism evidence="1 2">
    <name type="scientific">Corynebacterium pseudogenitalium</name>
    <dbReference type="NCBI Taxonomy" id="38303"/>
    <lineage>
        <taxon>Bacteria</taxon>
        <taxon>Bacillati</taxon>
        <taxon>Actinomycetota</taxon>
        <taxon>Actinomycetes</taxon>
        <taxon>Mycobacteriales</taxon>
        <taxon>Corynebacteriaceae</taxon>
        <taxon>Corynebacterium</taxon>
    </lineage>
</organism>
<dbReference type="Gene3D" id="3.10.580.10">
    <property type="entry name" value="CBS-domain"/>
    <property type="match status" value="1"/>
</dbReference>
<dbReference type="Proteomes" id="UP001205080">
    <property type="component" value="Unassembled WGS sequence"/>
</dbReference>
<comment type="caution">
    <text evidence="1">The sequence shown here is derived from an EMBL/GenBank/DDBJ whole genome shotgun (WGS) entry which is preliminary data.</text>
</comment>
<dbReference type="SUPFAM" id="SSF54631">
    <property type="entry name" value="CBS-domain pair"/>
    <property type="match status" value="1"/>
</dbReference>
<evidence type="ECO:0000313" key="1">
    <source>
        <dbReference type="EMBL" id="MCQ4614268.1"/>
    </source>
</evidence>
<evidence type="ECO:0000313" key="2">
    <source>
        <dbReference type="Proteomes" id="UP001205080"/>
    </source>
</evidence>
<dbReference type="RefSeq" id="WP_256000762.1">
    <property type="nucleotide sequence ID" value="NZ_JAGPYW010000005.1"/>
</dbReference>
<gene>
    <name evidence="1" type="ORF">KBX22_05915</name>
</gene>